<accession>A0A833QQ35</accession>
<dbReference type="AlphaFoldDB" id="A0A833QQ35"/>
<dbReference type="Proteomes" id="UP000623129">
    <property type="component" value="Unassembled WGS sequence"/>
</dbReference>
<evidence type="ECO:0000313" key="1">
    <source>
        <dbReference type="EMBL" id="KAF3325957.1"/>
    </source>
</evidence>
<dbReference type="OrthoDB" id="692882at2759"/>
<evidence type="ECO:0000313" key="2">
    <source>
        <dbReference type="Proteomes" id="UP000623129"/>
    </source>
</evidence>
<protein>
    <submittedName>
        <fullName evidence="1">Uncharacterized protein</fullName>
    </submittedName>
</protein>
<dbReference type="InterPro" id="IPR044296">
    <property type="entry name" value="HIPP46"/>
</dbReference>
<keyword evidence="2" id="KW-1185">Reference proteome</keyword>
<gene>
    <name evidence="1" type="ORF">FCM35_KLT09037</name>
</gene>
<organism evidence="1 2">
    <name type="scientific">Carex littledalei</name>
    <dbReference type="NCBI Taxonomy" id="544730"/>
    <lineage>
        <taxon>Eukaryota</taxon>
        <taxon>Viridiplantae</taxon>
        <taxon>Streptophyta</taxon>
        <taxon>Embryophyta</taxon>
        <taxon>Tracheophyta</taxon>
        <taxon>Spermatophyta</taxon>
        <taxon>Magnoliopsida</taxon>
        <taxon>Liliopsida</taxon>
        <taxon>Poales</taxon>
        <taxon>Cyperaceae</taxon>
        <taxon>Cyperoideae</taxon>
        <taxon>Cariceae</taxon>
        <taxon>Carex</taxon>
        <taxon>Carex subgen. Euthyceras</taxon>
    </lineage>
</organism>
<dbReference type="PANTHER" id="PTHR46371">
    <property type="entry name" value="OS04G0464100 PROTEIN"/>
    <property type="match status" value="1"/>
</dbReference>
<reference evidence="1" key="1">
    <citation type="submission" date="2020-01" db="EMBL/GenBank/DDBJ databases">
        <title>Genome sequence of Kobresia littledalei, the first chromosome-level genome in the family Cyperaceae.</title>
        <authorList>
            <person name="Qu G."/>
        </authorList>
    </citation>
    <scope>NUCLEOTIDE SEQUENCE</scope>
    <source>
        <strain evidence="1">C.B.Clarke</strain>
        <tissue evidence="1">Leaf</tissue>
    </source>
</reference>
<dbReference type="EMBL" id="SWLB01000019">
    <property type="protein sequence ID" value="KAF3325957.1"/>
    <property type="molecule type" value="Genomic_DNA"/>
</dbReference>
<sequence length="110" mass="12373">MTKQKMVVKLSLNDAKKRTKALKTAVTIDGVVSVTLDGDKLVVIGDGADSVTLTTMLRKKLGYADLISVAEETKEEKKDDKKENKPQGENQIVYPLVYPYNYTYSYPYTY</sequence>
<dbReference type="Gene3D" id="3.30.70.100">
    <property type="match status" value="1"/>
</dbReference>
<name>A0A833QQ35_9POAL</name>
<comment type="caution">
    <text evidence="1">The sequence shown here is derived from an EMBL/GenBank/DDBJ whole genome shotgun (WGS) entry which is preliminary data.</text>
</comment>
<proteinExistence type="predicted"/>